<accession>F5L364</accession>
<feature type="transmembrane region" description="Helical" evidence="1">
    <location>
        <begin position="36"/>
        <end position="55"/>
    </location>
</feature>
<proteinExistence type="predicted"/>
<dbReference type="AlphaFoldDB" id="F5L364"/>
<reference evidence="3 4" key="1">
    <citation type="journal article" date="2011" name="J. Bacteriol.">
        <title>Draft genome sequence of the thermoalkaliphilic Caldalkalibacillus thermarum strain TA2.A1.</title>
        <authorList>
            <person name="Kalamorz F."/>
            <person name="Keis S."/>
            <person name="McMillan D.G."/>
            <person name="Olsson K."/>
            <person name="Stanton J.A."/>
            <person name="Stockwell P."/>
            <person name="Black M.A."/>
            <person name="Klingeman D.M."/>
            <person name="Land M.L."/>
            <person name="Han C.S."/>
            <person name="Martin S.L."/>
            <person name="Becher S.A."/>
            <person name="Peddie C.J."/>
            <person name="Morgan H.W."/>
            <person name="Matthies D."/>
            <person name="Preiss L."/>
            <person name="Meier T."/>
            <person name="Brown S.D."/>
            <person name="Cook G.M."/>
        </authorList>
    </citation>
    <scope>NUCLEOTIDE SEQUENCE [LARGE SCALE GENOMIC DNA]</scope>
    <source>
        <strain evidence="3 4">TA2.A1</strain>
    </source>
</reference>
<dbReference type="eggNOG" id="COG3385">
    <property type="taxonomic scope" value="Bacteria"/>
</dbReference>
<feature type="domain" description="Transposase IS701-like DDE" evidence="2">
    <location>
        <begin position="73"/>
        <end position="249"/>
    </location>
</feature>
<keyword evidence="1" id="KW-0812">Transmembrane</keyword>
<dbReference type="SUPFAM" id="SSF53098">
    <property type="entry name" value="Ribonuclease H-like"/>
    <property type="match status" value="1"/>
</dbReference>
<keyword evidence="1" id="KW-1133">Transmembrane helix</keyword>
<dbReference type="Pfam" id="PF04693">
    <property type="entry name" value="DDE_Tnp_2"/>
    <property type="match status" value="1"/>
</dbReference>
<evidence type="ECO:0000313" key="3">
    <source>
        <dbReference type="EMBL" id="EGL84222.1"/>
    </source>
</evidence>
<evidence type="ECO:0000259" key="2">
    <source>
        <dbReference type="Pfam" id="PF13546"/>
    </source>
</evidence>
<dbReference type="RefSeq" id="WP_007502231.1">
    <property type="nucleotide sequence ID" value="NZ_AFCE01000027.1"/>
</dbReference>
<evidence type="ECO:0000256" key="1">
    <source>
        <dbReference type="SAM" id="Phobius"/>
    </source>
</evidence>
<comment type="caution">
    <text evidence="3">The sequence shown here is derived from an EMBL/GenBank/DDBJ whole genome shotgun (WGS) entry which is preliminary data.</text>
</comment>
<dbReference type="OrthoDB" id="29496at2"/>
<dbReference type="InterPro" id="IPR038721">
    <property type="entry name" value="IS701-like_DDE_dom"/>
</dbReference>
<dbReference type="InterPro" id="IPR006783">
    <property type="entry name" value="Transposase_ISC1217"/>
</dbReference>
<sequence>MITNKDYFAQLPKEIKQGFSELNIGYHLRKANITKLSGYSCLTVFKLIFLLVFQYKNWFRAFMSKRSQDLPGKDTVYRFLNTPTYHWRKFLLSLSSEMIRLLQPLTSKDRVTAFVIDDSVFSRNRSKSVELLAKVFDHSTHQYLKGFQMLTLGWTDSFTFIPVDFALLSSPKKENRLQEINTNIDKRTSGYKRRQEALKSKPDVVSALLDHALEKGIIADYVLMDSWFTQAPLIEKITNKGLFVIGMVKQLKQRYVYNGERFTLNQLYKLAKSHMGKKDILGSVCATLDNGIPVKILFVRNRNKRSEWLAILSTDTTLENEEIIRIYGMRWDIEVFFKCNKSLLNLEKEFQGRSYDMLISHTTIVFTRYILIAWQMRKEEDPKTIGNLFYILCEDVKDIDFITALQSLIDLFQTLAEAEVSLNMDIFKNQMNKWLATIPNYIKQCLNISVCES</sequence>
<gene>
    <name evidence="3" type="ORF">CathTA2_0226</name>
</gene>
<evidence type="ECO:0000313" key="4">
    <source>
        <dbReference type="Proteomes" id="UP000010716"/>
    </source>
</evidence>
<name>F5L364_CALTT</name>
<keyword evidence="1" id="KW-0472">Membrane</keyword>
<organism evidence="3 4">
    <name type="scientific">Caldalkalibacillus thermarum (strain TA2.A1)</name>
    <dbReference type="NCBI Taxonomy" id="986075"/>
    <lineage>
        <taxon>Bacteria</taxon>
        <taxon>Bacillati</taxon>
        <taxon>Bacillota</taxon>
        <taxon>Bacilli</taxon>
        <taxon>Bacillales</taxon>
        <taxon>Bacillaceae</taxon>
        <taxon>Caldalkalibacillus</taxon>
    </lineage>
</organism>
<protein>
    <submittedName>
        <fullName evidence="3">Transposase IS4 family protein</fullName>
    </submittedName>
</protein>
<dbReference type="Proteomes" id="UP000010716">
    <property type="component" value="Unassembled WGS sequence"/>
</dbReference>
<dbReference type="Gene3D" id="3.90.350.10">
    <property type="entry name" value="Transposase Inhibitor Protein From Tn5, Chain A, domain 1"/>
    <property type="match status" value="1"/>
</dbReference>
<dbReference type="InterPro" id="IPR012337">
    <property type="entry name" value="RNaseH-like_sf"/>
</dbReference>
<dbReference type="EMBL" id="AFCE01000027">
    <property type="protein sequence ID" value="EGL84222.1"/>
    <property type="molecule type" value="Genomic_DNA"/>
</dbReference>
<dbReference type="Pfam" id="PF13546">
    <property type="entry name" value="DDE_5"/>
    <property type="match status" value="1"/>
</dbReference>